<reference evidence="6 7" key="1">
    <citation type="submission" date="2019-02" db="EMBL/GenBank/DDBJ databases">
        <title>Polymorphobacter sp. isolated from the lake at the Tibet of China.</title>
        <authorList>
            <person name="Li A."/>
        </authorList>
    </citation>
    <scope>NUCLEOTIDE SEQUENCE [LARGE SCALE GENOMIC DNA]</scope>
    <source>
        <strain evidence="6 7">DJ1R-1</strain>
    </source>
</reference>
<dbReference type="Gene3D" id="1.10.760.10">
    <property type="entry name" value="Cytochrome c-like domain"/>
    <property type="match status" value="1"/>
</dbReference>
<dbReference type="Proteomes" id="UP000297737">
    <property type="component" value="Unassembled WGS sequence"/>
</dbReference>
<dbReference type="InterPro" id="IPR009056">
    <property type="entry name" value="Cyt_c-like_dom"/>
</dbReference>
<dbReference type="GO" id="GO:0046872">
    <property type="term" value="F:metal ion binding"/>
    <property type="evidence" value="ECO:0007669"/>
    <property type="project" value="UniProtKB-KW"/>
</dbReference>
<dbReference type="SUPFAM" id="SSF46626">
    <property type="entry name" value="Cytochrome c"/>
    <property type="match status" value="1"/>
</dbReference>
<dbReference type="EMBL" id="SIHO01000001">
    <property type="protein sequence ID" value="TFU05779.1"/>
    <property type="molecule type" value="Genomic_DNA"/>
</dbReference>
<evidence type="ECO:0000313" key="7">
    <source>
        <dbReference type="Proteomes" id="UP000297737"/>
    </source>
</evidence>
<proteinExistence type="predicted"/>
<evidence type="ECO:0000256" key="3">
    <source>
        <dbReference type="ARBA" id="ARBA00023004"/>
    </source>
</evidence>
<organism evidence="6 7">
    <name type="scientific">Glacieibacterium arshaanense</name>
    <dbReference type="NCBI Taxonomy" id="2511025"/>
    <lineage>
        <taxon>Bacteria</taxon>
        <taxon>Pseudomonadati</taxon>
        <taxon>Pseudomonadota</taxon>
        <taxon>Alphaproteobacteria</taxon>
        <taxon>Sphingomonadales</taxon>
        <taxon>Sphingosinicellaceae</taxon>
        <taxon>Glacieibacterium</taxon>
    </lineage>
</organism>
<keyword evidence="3 4" id="KW-0408">Iron</keyword>
<feature type="domain" description="Cytochrome c" evidence="5">
    <location>
        <begin position="459"/>
        <end position="546"/>
    </location>
</feature>
<keyword evidence="2 4" id="KW-0479">Metal-binding</keyword>
<accession>A0A4Y9ERI0</accession>
<dbReference type="InterPro" id="IPR036909">
    <property type="entry name" value="Cyt_c-like_dom_sf"/>
</dbReference>
<name>A0A4Y9ERI0_9SPHN</name>
<evidence type="ECO:0000256" key="2">
    <source>
        <dbReference type="ARBA" id="ARBA00022723"/>
    </source>
</evidence>
<dbReference type="OrthoDB" id="9805202at2"/>
<evidence type="ECO:0000256" key="4">
    <source>
        <dbReference type="PROSITE-ProRule" id="PRU00433"/>
    </source>
</evidence>
<dbReference type="GO" id="GO:0020037">
    <property type="term" value="F:heme binding"/>
    <property type="evidence" value="ECO:0007669"/>
    <property type="project" value="InterPro"/>
</dbReference>
<evidence type="ECO:0000259" key="5">
    <source>
        <dbReference type="PROSITE" id="PS51007"/>
    </source>
</evidence>
<evidence type="ECO:0000256" key="1">
    <source>
        <dbReference type="ARBA" id="ARBA00022617"/>
    </source>
</evidence>
<gene>
    <name evidence="6" type="ORF">EUV02_01765</name>
</gene>
<sequence length="830" mass="90665">MQRISQGALALALIVATGLGVTACKKGAVEDEATQAGLSDAHFKQADEDYFKAMDNGIELNDAEIKGRNMWNVWTGGNDRFWDTMSKPTFGGFDLLKIVAGRPGTPHGREQRWQYLGLINEPCFTPAAGPDPKHFGLYMDQRSSDCAPDPFADEKKYPGVKIGARGTKFADGSELPVGSYYGEPTGIVGLRLFPNPEFDAKAKARWDANRYYNDPTYYNDAKLVRPYRVGMSCGFCHVGPSPINPPADPAHPKWENLNSTVGAQYMWVDRLFMVEANPKNFMYQLVMTFRPGAMDTSLVSTDNINNPRTMNAIYNLPERLDNALHVGEETLQGGELNNKQFNDFVKTGPLTHFFKPPATVYSPHVLKDGSDSVGALGALNRVYLNIGLYSEEWLRHFNPVVGGKPITPITIASANANSAYWRATQNSTPNTALFFLKAGRPDDLSAAPGGKAFLTADAATLERGRNAFADTCARCHSSKGVVPPANARLGGGGPDYLNRFKAWWAFTQTPAYKAQMRSIVAAPDFKQGNYFSTEVRIPATLLRTNACSPLASNAIAGNIWNDFSASTYKSLPSVGSITIADPFTGARSAYVMAGGGRGYTRPPTLVSLWTSAPYLLNNSVGPFNQDPSVKGRMAMYDAAIRQMLWPETRQMDAVLGAKVDGTIDRTTTRSWIFIPRGYVPEFIRKHDAAAAKAAPHLIDANGDVNLGPIPAGVPVNLLANLQPLAESKNPAEIARHYDRLLDLLVRIKVDMAKQPKNATDAELRAHFANLAAPMLRLSKCPDFVVNRGHYFGTAKFNDQAGLTADERAFGTEPVLAEADKLALVEYLKTL</sequence>
<dbReference type="AlphaFoldDB" id="A0A4Y9ERI0"/>
<keyword evidence="7" id="KW-1185">Reference proteome</keyword>
<dbReference type="GO" id="GO:0009055">
    <property type="term" value="F:electron transfer activity"/>
    <property type="evidence" value="ECO:0007669"/>
    <property type="project" value="InterPro"/>
</dbReference>
<evidence type="ECO:0000313" key="6">
    <source>
        <dbReference type="EMBL" id="TFU05779.1"/>
    </source>
</evidence>
<dbReference type="RefSeq" id="WP_135244503.1">
    <property type="nucleotide sequence ID" value="NZ_SIHO01000001.1"/>
</dbReference>
<keyword evidence="1 4" id="KW-0349">Heme</keyword>
<dbReference type="PROSITE" id="PS51257">
    <property type="entry name" value="PROKAR_LIPOPROTEIN"/>
    <property type="match status" value="1"/>
</dbReference>
<comment type="caution">
    <text evidence="6">The sequence shown here is derived from an EMBL/GenBank/DDBJ whole genome shotgun (WGS) entry which is preliminary data.</text>
</comment>
<dbReference type="PROSITE" id="PS51007">
    <property type="entry name" value="CYTC"/>
    <property type="match status" value="1"/>
</dbReference>
<protein>
    <recommendedName>
        <fullName evidence="5">Cytochrome c domain-containing protein</fullName>
    </recommendedName>
</protein>